<dbReference type="EMBL" id="MFNF01000060">
    <property type="protein sequence ID" value="OGG99202.1"/>
    <property type="molecule type" value="Genomic_DNA"/>
</dbReference>
<sequence length="445" mass="48617">MSQPNHLPLAVVGAGIAGSEAAWQLAQAGYRVDLYEMRPHRLSEAHQTGLAAELICSNSFKSLDLHNAHGALKAELLAGGSRVLQAALENRIPAGSALAVDRNGFSQSLTQALEGHPMIQLVRQEVADLEVLLAKHPHLILATGPLTSQPLMDSLGARLGQEGLYFYDAIAPVVFEESIDYTQAFRAARYDKGGADYLNCPFTKEQYADFVTALVGAEKVGFKDFEQPKHFEGCLPIEVMAGRTFETLAFGPLKPVGLTDPKTGRQPYAVLQLRQENRSGTLYNMVGCQTRMTWPEQQKVFRKVPGLGQAEFARLGSMHRNSYLNAPKHLGPGLTLKVDPRIQVAGQLTGAEGYSEAVGTGYWAALCLKAQLEQKPLPKPDPKTLLGSLIFYLSQASADNFQPMNANWGLVDSPKRPRSLGKSEFRTRLAEAGLKRFLEILAPLR</sequence>
<dbReference type="Proteomes" id="UP000177583">
    <property type="component" value="Unassembled WGS sequence"/>
</dbReference>
<keyword evidence="8 10" id="KW-0521">NADP</keyword>
<dbReference type="Pfam" id="PF01134">
    <property type="entry name" value="GIDA"/>
    <property type="match status" value="1"/>
</dbReference>
<keyword evidence="6 10" id="KW-0819">tRNA processing</keyword>
<dbReference type="GO" id="GO:0030488">
    <property type="term" value="P:tRNA methylation"/>
    <property type="evidence" value="ECO:0007669"/>
    <property type="project" value="TreeGrafter"/>
</dbReference>
<dbReference type="PANTHER" id="PTHR11806">
    <property type="entry name" value="GLUCOSE INHIBITED DIVISION PROTEIN A"/>
    <property type="match status" value="1"/>
</dbReference>
<comment type="similarity">
    <text evidence="10">Belongs to the MnmG family. TrmFO subfamily.</text>
</comment>
<name>A0A1F6GM80_9PROT</name>
<evidence type="ECO:0000313" key="13">
    <source>
        <dbReference type="Proteomes" id="UP000177583"/>
    </source>
</evidence>
<keyword evidence="7 10" id="KW-0274">FAD</keyword>
<comment type="cofactor">
    <cofactor evidence="1 10">
        <name>FAD</name>
        <dbReference type="ChEBI" id="CHEBI:57692"/>
    </cofactor>
</comment>
<keyword evidence="4 10" id="KW-0285">Flavoprotein</keyword>
<evidence type="ECO:0000256" key="10">
    <source>
        <dbReference type="HAMAP-Rule" id="MF_01037"/>
    </source>
</evidence>
<keyword evidence="3 10" id="KW-0489">Methyltransferase</keyword>
<gene>
    <name evidence="10" type="primary">trmFO</name>
    <name evidence="12" type="ORF">A2557_10050</name>
</gene>
<evidence type="ECO:0000259" key="11">
    <source>
        <dbReference type="Pfam" id="PF01134"/>
    </source>
</evidence>
<comment type="subcellular location">
    <subcellularLocation>
        <location evidence="10">Cytoplasm</location>
    </subcellularLocation>
</comment>
<dbReference type="AlphaFoldDB" id="A0A1F6GM80"/>
<comment type="catalytic activity">
    <reaction evidence="10">
        <text>uridine(54) in tRNA + (6R)-5,10-methylene-5,6,7,8-tetrahydrofolate + NADH + H(+) = 5-methyluridine(54) in tRNA + (6S)-5,6,7,8-tetrahydrofolate + NAD(+)</text>
        <dbReference type="Rhea" id="RHEA:16873"/>
        <dbReference type="Rhea" id="RHEA-COMP:10167"/>
        <dbReference type="Rhea" id="RHEA-COMP:10193"/>
        <dbReference type="ChEBI" id="CHEBI:15378"/>
        <dbReference type="ChEBI" id="CHEBI:15636"/>
        <dbReference type="ChEBI" id="CHEBI:57453"/>
        <dbReference type="ChEBI" id="CHEBI:57540"/>
        <dbReference type="ChEBI" id="CHEBI:57945"/>
        <dbReference type="ChEBI" id="CHEBI:65315"/>
        <dbReference type="ChEBI" id="CHEBI:74447"/>
        <dbReference type="EC" id="2.1.1.74"/>
    </reaction>
</comment>
<evidence type="ECO:0000256" key="8">
    <source>
        <dbReference type="ARBA" id="ARBA00022857"/>
    </source>
</evidence>
<evidence type="ECO:0000256" key="4">
    <source>
        <dbReference type="ARBA" id="ARBA00022630"/>
    </source>
</evidence>
<dbReference type="GO" id="GO:0047151">
    <property type="term" value="F:tRNA (uracil(54)-C5)-methyltransferase activity, 5,10-methylenetetrahydrofolate-dependent"/>
    <property type="evidence" value="ECO:0007669"/>
    <property type="project" value="UniProtKB-UniRule"/>
</dbReference>
<evidence type="ECO:0000256" key="7">
    <source>
        <dbReference type="ARBA" id="ARBA00022827"/>
    </source>
</evidence>
<organism evidence="12 13">
    <name type="scientific">Candidatus Lambdaproteobacteria bacterium RIFOXYD2_FULL_56_26</name>
    <dbReference type="NCBI Taxonomy" id="1817773"/>
    <lineage>
        <taxon>Bacteria</taxon>
        <taxon>Pseudomonadati</taxon>
        <taxon>Pseudomonadota</taxon>
        <taxon>Candidatus Lambdaproteobacteria</taxon>
    </lineage>
</organism>
<comment type="catalytic activity">
    <reaction evidence="10">
        <text>uridine(54) in tRNA + (6R)-5,10-methylene-5,6,7,8-tetrahydrofolate + NADPH + H(+) = 5-methyluridine(54) in tRNA + (6S)-5,6,7,8-tetrahydrofolate + NADP(+)</text>
        <dbReference type="Rhea" id="RHEA:62372"/>
        <dbReference type="Rhea" id="RHEA-COMP:10167"/>
        <dbReference type="Rhea" id="RHEA-COMP:10193"/>
        <dbReference type="ChEBI" id="CHEBI:15378"/>
        <dbReference type="ChEBI" id="CHEBI:15636"/>
        <dbReference type="ChEBI" id="CHEBI:57453"/>
        <dbReference type="ChEBI" id="CHEBI:57783"/>
        <dbReference type="ChEBI" id="CHEBI:58349"/>
        <dbReference type="ChEBI" id="CHEBI:65315"/>
        <dbReference type="ChEBI" id="CHEBI:74447"/>
        <dbReference type="EC" id="2.1.1.74"/>
    </reaction>
</comment>
<keyword evidence="9 10" id="KW-0520">NAD</keyword>
<evidence type="ECO:0000256" key="3">
    <source>
        <dbReference type="ARBA" id="ARBA00022603"/>
    </source>
</evidence>
<dbReference type="EC" id="2.1.1.74" evidence="10"/>
<dbReference type="GO" id="GO:0005829">
    <property type="term" value="C:cytosol"/>
    <property type="evidence" value="ECO:0007669"/>
    <property type="project" value="TreeGrafter"/>
</dbReference>
<comment type="function">
    <text evidence="10">Catalyzes the folate-dependent formation of 5-methyl-uridine at position 54 (M-5-U54) in all tRNAs.</text>
</comment>
<proteinExistence type="inferred from homology"/>
<keyword evidence="5 10" id="KW-0808">Transferase</keyword>
<dbReference type="GO" id="GO:0050660">
    <property type="term" value="F:flavin adenine dinucleotide binding"/>
    <property type="evidence" value="ECO:0007669"/>
    <property type="project" value="UniProtKB-UniRule"/>
</dbReference>
<dbReference type="Gene3D" id="3.50.50.60">
    <property type="entry name" value="FAD/NAD(P)-binding domain"/>
    <property type="match status" value="2"/>
</dbReference>
<dbReference type="GO" id="GO:0002098">
    <property type="term" value="P:tRNA wobble uridine modification"/>
    <property type="evidence" value="ECO:0007669"/>
    <property type="project" value="TreeGrafter"/>
</dbReference>
<keyword evidence="2 10" id="KW-0963">Cytoplasm</keyword>
<evidence type="ECO:0000256" key="6">
    <source>
        <dbReference type="ARBA" id="ARBA00022694"/>
    </source>
</evidence>
<protein>
    <recommendedName>
        <fullName evidence="10">Methylenetetrahydrofolate--tRNA-(uracil-5-)-methyltransferase TrmFO</fullName>
        <ecNumber evidence="10">2.1.1.74</ecNumber>
    </recommendedName>
    <alternativeName>
        <fullName evidence="10">Folate-dependent tRNA (uracil-5-)-methyltransferase</fullName>
    </alternativeName>
    <alternativeName>
        <fullName evidence="10">Folate-dependent tRNA(M-5-U54)-methyltransferase</fullName>
    </alternativeName>
</protein>
<dbReference type="InterPro" id="IPR004417">
    <property type="entry name" value="TrmFO"/>
</dbReference>
<dbReference type="InterPro" id="IPR036188">
    <property type="entry name" value="FAD/NAD-bd_sf"/>
</dbReference>
<feature type="domain" description="MnmG N-terminal" evidence="11">
    <location>
        <begin position="10"/>
        <end position="375"/>
    </location>
</feature>
<dbReference type="InterPro" id="IPR040131">
    <property type="entry name" value="MnmG_N"/>
</dbReference>
<evidence type="ECO:0000313" key="12">
    <source>
        <dbReference type="EMBL" id="OGG99202.1"/>
    </source>
</evidence>
<evidence type="ECO:0000256" key="5">
    <source>
        <dbReference type="ARBA" id="ARBA00022679"/>
    </source>
</evidence>
<reference evidence="12 13" key="1">
    <citation type="journal article" date="2016" name="Nat. Commun.">
        <title>Thousands of microbial genomes shed light on interconnected biogeochemical processes in an aquifer system.</title>
        <authorList>
            <person name="Anantharaman K."/>
            <person name="Brown C.T."/>
            <person name="Hug L.A."/>
            <person name="Sharon I."/>
            <person name="Castelle C.J."/>
            <person name="Probst A.J."/>
            <person name="Thomas B.C."/>
            <person name="Singh A."/>
            <person name="Wilkins M.J."/>
            <person name="Karaoz U."/>
            <person name="Brodie E.L."/>
            <person name="Williams K.H."/>
            <person name="Hubbard S.S."/>
            <person name="Banfield J.F."/>
        </authorList>
    </citation>
    <scope>NUCLEOTIDE SEQUENCE [LARGE SCALE GENOMIC DNA]</scope>
</reference>
<accession>A0A1F6GM80</accession>
<comment type="caution">
    <text evidence="12">The sequence shown here is derived from an EMBL/GenBank/DDBJ whole genome shotgun (WGS) entry which is preliminary data.</text>
</comment>
<dbReference type="InterPro" id="IPR002218">
    <property type="entry name" value="MnmG-rel"/>
</dbReference>
<dbReference type="SUPFAM" id="SSF51905">
    <property type="entry name" value="FAD/NAD(P)-binding domain"/>
    <property type="match status" value="1"/>
</dbReference>
<dbReference type="NCBIfam" id="NF003739">
    <property type="entry name" value="PRK05335.1"/>
    <property type="match status" value="1"/>
</dbReference>
<dbReference type="HAMAP" id="MF_01037">
    <property type="entry name" value="TrmFO"/>
    <property type="match status" value="1"/>
</dbReference>
<evidence type="ECO:0000256" key="9">
    <source>
        <dbReference type="ARBA" id="ARBA00023027"/>
    </source>
</evidence>
<dbReference type="PANTHER" id="PTHR11806:SF2">
    <property type="entry name" value="METHYLENETETRAHYDROFOLATE--TRNA-(URACIL-5-)-METHYLTRANSFERASE TRMFO"/>
    <property type="match status" value="1"/>
</dbReference>
<feature type="binding site" evidence="10">
    <location>
        <begin position="13"/>
        <end position="18"/>
    </location>
    <ligand>
        <name>FAD</name>
        <dbReference type="ChEBI" id="CHEBI:57692"/>
    </ligand>
</feature>
<evidence type="ECO:0000256" key="2">
    <source>
        <dbReference type="ARBA" id="ARBA00022490"/>
    </source>
</evidence>
<dbReference type="NCBIfam" id="TIGR00137">
    <property type="entry name" value="gid_trmFO"/>
    <property type="match status" value="1"/>
</dbReference>
<evidence type="ECO:0000256" key="1">
    <source>
        <dbReference type="ARBA" id="ARBA00001974"/>
    </source>
</evidence>